<evidence type="ECO:0000313" key="4">
    <source>
        <dbReference type="Proteomes" id="UP000233535"/>
    </source>
</evidence>
<evidence type="ECO:0000259" key="2">
    <source>
        <dbReference type="PROSITE" id="PS50164"/>
    </source>
</evidence>
<dbReference type="InterPro" id="IPR000305">
    <property type="entry name" value="GIY-YIG_endonuc"/>
</dbReference>
<accession>A0A2N3I2K7</accession>
<keyword evidence="3" id="KW-0255">Endonuclease</keyword>
<evidence type="ECO:0000256" key="1">
    <source>
        <dbReference type="ARBA" id="ARBA00007435"/>
    </source>
</evidence>
<keyword evidence="4" id="KW-1185">Reference proteome</keyword>
<organism evidence="3 4">
    <name type="scientific">Labilibaculum filiforme</name>
    <dbReference type="NCBI Taxonomy" id="1940526"/>
    <lineage>
        <taxon>Bacteria</taxon>
        <taxon>Pseudomonadati</taxon>
        <taxon>Bacteroidota</taxon>
        <taxon>Bacteroidia</taxon>
        <taxon>Marinilabiliales</taxon>
        <taxon>Marinifilaceae</taxon>
        <taxon>Labilibaculum</taxon>
    </lineage>
</organism>
<reference evidence="3 4" key="1">
    <citation type="journal article" date="2017" name="Front. Microbiol.">
        <title>Labilibaculum manganireducens gen. nov., sp. nov. and Labilibaculum filiforme sp. nov., Novel Bacteroidetes Isolated from Subsurface Sediments of the Baltic Sea.</title>
        <authorList>
            <person name="Vandieken V."/>
            <person name="Marshall I.P."/>
            <person name="Niemann H."/>
            <person name="Engelen B."/>
            <person name="Cypionka H."/>
        </authorList>
    </citation>
    <scope>NUCLEOTIDE SEQUENCE [LARGE SCALE GENOMIC DNA]</scope>
    <source>
        <strain evidence="3 4">59.16B</strain>
    </source>
</reference>
<dbReference type="InterPro" id="IPR050190">
    <property type="entry name" value="UPF0213_domain"/>
</dbReference>
<comment type="caution">
    <text evidence="3">The sequence shown here is derived from an EMBL/GenBank/DDBJ whole genome shotgun (WGS) entry which is preliminary data.</text>
</comment>
<gene>
    <name evidence="3" type="ORF">BZG02_06285</name>
</gene>
<dbReference type="PROSITE" id="PS50164">
    <property type="entry name" value="GIY_YIG"/>
    <property type="match status" value="1"/>
</dbReference>
<dbReference type="Proteomes" id="UP000233535">
    <property type="component" value="Unassembled WGS sequence"/>
</dbReference>
<dbReference type="PANTHER" id="PTHR34477">
    <property type="entry name" value="UPF0213 PROTEIN YHBQ"/>
    <property type="match status" value="1"/>
</dbReference>
<dbReference type="SMART" id="SM00465">
    <property type="entry name" value="GIYc"/>
    <property type="match status" value="1"/>
</dbReference>
<dbReference type="InterPro" id="IPR035901">
    <property type="entry name" value="GIY-YIG_endonuc_sf"/>
</dbReference>
<dbReference type="AlphaFoldDB" id="A0A2N3I2K7"/>
<proteinExistence type="inferred from homology"/>
<dbReference type="OrthoDB" id="9807770at2"/>
<dbReference type="Pfam" id="PF01541">
    <property type="entry name" value="GIY-YIG"/>
    <property type="match status" value="1"/>
</dbReference>
<evidence type="ECO:0000313" key="3">
    <source>
        <dbReference type="EMBL" id="PKQ64539.1"/>
    </source>
</evidence>
<dbReference type="PANTHER" id="PTHR34477:SF5">
    <property type="entry name" value="BSL5627 PROTEIN"/>
    <property type="match status" value="1"/>
</dbReference>
<dbReference type="GO" id="GO:0004519">
    <property type="term" value="F:endonuclease activity"/>
    <property type="evidence" value="ECO:0007669"/>
    <property type="project" value="UniProtKB-KW"/>
</dbReference>
<dbReference type="EMBL" id="MVDD01000003">
    <property type="protein sequence ID" value="PKQ64539.1"/>
    <property type="molecule type" value="Genomic_DNA"/>
</dbReference>
<keyword evidence="3" id="KW-0378">Hydrolase</keyword>
<keyword evidence="3" id="KW-0540">Nuclease</keyword>
<dbReference type="Gene3D" id="3.40.1440.10">
    <property type="entry name" value="GIY-YIG endonuclease"/>
    <property type="match status" value="1"/>
</dbReference>
<name>A0A2N3I2K7_9BACT</name>
<sequence length="95" mass="11256">MKGGYIYILSNKNRTTLYIGVTSDLDRRIAEHVEGEGSKFSSKYNLTDLVYFEEFDDIGDAISREKKLKNWKREWKMNLIKSLNPELKDLKMDFR</sequence>
<comment type="similarity">
    <text evidence="1">Belongs to the UPF0213 family.</text>
</comment>
<feature type="domain" description="GIY-YIG" evidence="2">
    <location>
        <begin position="2"/>
        <end position="79"/>
    </location>
</feature>
<protein>
    <submittedName>
        <fullName evidence="3">Endonuclease</fullName>
    </submittedName>
</protein>
<dbReference type="CDD" id="cd10448">
    <property type="entry name" value="GIY-YIG_unchar_3"/>
    <property type="match status" value="1"/>
</dbReference>
<dbReference type="SUPFAM" id="SSF82771">
    <property type="entry name" value="GIY-YIG endonuclease"/>
    <property type="match status" value="1"/>
</dbReference>